<dbReference type="AlphaFoldDB" id="A0A553E8K6"/>
<dbReference type="InterPro" id="IPR011004">
    <property type="entry name" value="Trimer_LpxA-like_sf"/>
</dbReference>
<dbReference type="PROSITE" id="PS00101">
    <property type="entry name" value="HEXAPEP_TRANSFERASES"/>
    <property type="match status" value="1"/>
</dbReference>
<evidence type="ECO:0000256" key="2">
    <source>
        <dbReference type="ARBA" id="ARBA00022679"/>
    </source>
</evidence>
<dbReference type="InterPro" id="IPR018357">
    <property type="entry name" value="Hexapep_transf_CS"/>
</dbReference>
<organism evidence="5 6">
    <name type="scientific">Flavobacterium restrictum</name>
    <dbReference type="NCBI Taxonomy" id="2594428"/>
    <lineage>
        <taxon>Bacteria</taxon>
        <taxon>Pseudomonadati</taxon>
        <taxon>Bacteroidota</taxon>
        <taxon>Flavobacteriia</taxon>
        <taxon>Flavobacteriales</taxon>
        <taxon>Flavobacteriaceae</taxon>
        <taxon>Flavobacterium</taxon>
    </lineage>
</organism>
<keyword evidence="3" id="KW-0677">Repeat</keyword>
<evidence type="ECO:0000256" key="3">
    <source>
        <dbReference type="ARBA" id="ARBA00022737"/>
    </source>
</evidence>
<keyword evidence="6" id="KW-1185">Reference proteome</keyword>
<dbReference type="Proteomes" id="UP000316371">
    <property type="component" value="Unassembled WGS sequence"/>
</dbReference>
<sequence length="212" mass="24156">MIQILFNVFKKRKPIISSFQKYKKHFENEQTTFIDKNSKIRFDVPDKIEDRKYVKIGAKGIINANFIFESERGEVIIGDNVHLGSVTFISRNRIIIKNDVTMAWGITIYDHNSHSIYWNDRKNDNEQSYRDYISSEGNTMANKDWSCVLGAPITIESKVWIGFDVLILKGVTIGEGSVVAAKSVVTKNVEAWTVVAGNPAVVVKYLPEYRST</sequence>
<evidence type="ECO:0000313" key="5">
    <source>
        <dbReference type="EMBL" id="TRX41241.1"/>
    </source>
</evidence>
<gene>
    <name evidence="5" type="ORF">FNW21_03860</name>
</gene>
<proteinExistence type="inferred from homology"/>
<dbReference type="SUPFAM" id="SSF51161">
    <property type="entry name" value="Trimeric LpxA-like enzymes"/>
    <property type="match status" value="1"/>
</dbReference>
<name>A0A553E8K6_9FLAO</name>
<evidence type="ECO:0000256" key="4">
    <source>
        <dbReference type="ARBA" id="ARBA00023315"/>
    </source>
</evidence>
<dbReference type="OrthoDB" id="9812571at2"/>
<keyword evidence="4 5" id="KW-0012">Acyltransferase</keyword>
<dbReference type="EMBL" id="VJZT01000003">
    <property type="protein sequence ID" value="TRX41241.1"/>
    <property type="molecule type" value="Genomic_DNA"/>
</dbReference>
<dbReference type="PANTHER" id="PTHR43300">
    <property type="entry name" value="ACETYLTRANSFERASE"/>
    <property type="match status" value="1"/>
</dbReference>
<dbReference type="Gene3D" id="2.160.10.10">
    <property type="entry name" value="Hexapeptide repeat proteins"/>
    <property type="match status" value="1"/>
</dbReference>
<reference evidence="5 6" key="1">
    <citation type="submission" date="2019-07" db="EMBL/GenBank/DDBJ databases">
        <title>Novel species of Flavobacterium.</title>
        <authorList>
            <person name="Liu Q."/>
            <person name="Xin Y.-H."/>
        </authorList>
    </citation>
    <scope>NUCLEOTIDE SEQUENCE [LARGE SCALE GENOMIC DNA]</scope>
    <source>
        <strain evidence="5 6">LB1R34</strain>
    </source>
</reference>
<accession>A0A553E8K6</accession>
<keyword evidence="2 5" id="KW-0808">Transferase</keyword>
<dbReference type="InterPro" id="IPR050179">
    <property type="entry name" value="Trans_hexapeptide_repeat"/>
</dbReference>
<dbReference type="GO" id="GO:0016746">
    <property type="term" value="F:acyltransferase activity"/>
    <property type="evidence" value="ECO:0007669"/>
    <property type="project" value="UniProtKB-KW"/>
</dbReference>
<evidence type="ECO:0000256" key="1">
    <source>
        <dbReference type="ARBA" id="ARBA00007274"/>
    </source>
</evidence>
<dbReference type="CDD" id="cd04647">
    <property type="entry name" value="LbH_MAT_like"/>
    <property type="match status" value="1"/>
</dbReference>
<dbReference type="InterPro" id="IPR001451">
    <property type="entry name" value="Hexapep"/>
</dbReference>
<protein>
    <submittedName>
        <fullName evidence="5">Acyltransferase</fullName>
    </submittedName>
</protein>
<evidence type="ECO:0000313" key="6">
    <source>
        <dbReference type="Proteomes" id="UP000316371"/>
    </source>
</evidence>
<dbReference type="Pfam" id="PF00132">
    <property type="entry name" value="Hexapep"/>
    <property type="match status" value="1"/>
</dbReference>
<comment type="similarity">
    <text evidence="1">Belongs to the transferase hexapeptide repeat family.</text>
</comment>
<dbReference type="RefSeq" id="WP_144255739.1">
    <property type="nucleotide sequence ID" value="NZ_VJZT01000003.1"/>
</dbReference>
<comment type="caution">
    <text evidence="5">The sequence shown here is derived from an EMBL/GenBank/DDBJ whole genome shotgun (WGS) entry which is preliminary data.</text>
</comment>